<dbReference type="PATRIC" id="fig|1280953.3.peg.3884"/>
<proteinExistence type="predicted"/>
<dbReference type="InterPro" id="IPR009057">
    <property type="entry name" value="Homeodomain-like_sf"/>
</dbReference>
<name>A0A059G1B4_9PROT</name>
<dbReference type="SUPFAM" id="SSF46689">
    <property type="entry name" value="Homeodomain-like"/>
    <property type="match status" value="1"/>
</dbReference>
<accession>A0A059G1B4</accession>
<evidence type="ECO:0008006" key="3">
    <source>
        <dbReference type="Google" id="ProtNLM"/>
    </source>
</evidence>
<evidence type="ECO:0000313" key="1">
    <source>
        <dbReference type="EMBL" id="KDA00334.1"/>
    </source>
</evidence>
<dbReference type="OrthoDB" id="565387at2"/>
<sequence>MVILISNDIRSRIMRGIAAGKSARAVVRQFEVAPSTASRLKRHVEETGSIALRSQGKPKGVT</sequence>
<dbReference type="Proteomes" id="UP000024942">
    <property type="component" value="Unassembled WGS sequence"/>
</dbReference>
<organism evidence="1 2">
    <name type="scientific">Hyphomonas oceanitis SCH89</name>
    <dbReference type="NCBI Taxonomy" id="1280953"/>
    <lineage>
        <taxon>Bacteria</taxon>
        <taxon>Pseudomonadati</taxon>
        <taxon>Pseudomonadota</taxon>
        <taxon>Alphaproteobacteria</taxon>
        <taxon>Hyphomonadales</taxon>
        <taxon>Hyphomonadaceae</taxon>
        <taxon>Hyphomonas</taxon>
    </lineage>
</organism>
<protein>
    <recommendedName>
        <fullName evidence="3">Transposase</fullName>
    </recommendedName>
</protein>
<reference evidence="1 2" key="1">
    <citation type="journal article" date="2014" name="Antonie Van Leeuwenhoek">
        <title>Hyphomonas beringensis sp. nov. and Hyphomonas chukchiensis sp. nov., isolated from surface seawater of the Bering Sea and Chukchi Sea.</title>
        <authorList>
            <person name="Li C."/>
            <person name="Lai Q."/>
            <person name="Li G."/>
            <person name="Dong C."/>
            <person name="Wang J."/>
            <person name="Liao Y."/>
            <person name="Shao Z."/>
        </authorList>
    </citation>
    <scope>NUCLEOTIDE SEQUENCE [LARGE SCALE GENOMIC DNA]</scope>
    <source>
        <strain evidence="1 2">SCH89</strain>
    </source>
</reference>
<keyword evidence="2" id="KW-1185">Reference proteome</keyword>
<dbReference type="RefSeq" id="WP_035541672.1">
    <property type="nucleotide sequence ID" value="NZ_ARYL01000060.1"/>
</dbReference>
<comment type="caution">
    <text evidence="1">The sequence shown here is derived from an EMBL/GenBank/DDBJ whole genome shotgun (WGS) entry which is preliminary data.</text>
</comment>
<gene>
    <name evidence="1" type="ORF">HOC_19441</name>
</gene>
<dbReference type="EMBL" id="ARYL01000060">
    <property type="protein sequence ID" value="KDA00334.1"/>
    <property type="molecule type" value="Genomic_DNA"/>
</dbReference>
<evidence type="ECO:0000313" key="2">
    <source>
        <dbReference type="Proteomes" id="UP000024942"/>
    </source>
</evidence>
<dbReference type="AlphaFoldDB" id="A0A059G1B4"/>
<dbReference type="STRING" id="1280953.HOC_19441"/>